<dbReference type="EMBL" id="LAZR01000029">
    <property type="protein sequence ID" value="KKO02884.1"/>
    <property type="molecule type" value="Genomic_DNA"/>
</dbReference>
<dbReference type="SUPFAM" id="SSF69796">
    <property type="entry name" value="Thymidylate synthase-complementing protein Thy1"/>
    <property type="match status" value="1"/>
</dbReference>
<protein>
    <recommendedName>
        <fullName evidence="2">Thymidylate synthase (FAD)</fullName>
    </recommendedName>
</protein>
<dbReference type="AlphaFoldDB" id="A0A0F9YEL4"/>
<dbReference type="PANTHER" id="PTHR34934:SF1">
    <property type="entry name" value="FLAVIN-DEPENDENT THYMIDYLATE SYNTHASE"/>
    <property type="match status" value="1"/>
</dbReference>
<organism evidence="1">
    <name type="scientific">marine sediment metagenome</name>
    <dbReference type="NCBI Taxonomy" id="412755"/>
    <lineage>
        <taxon>unclassified sequences</taxon>
        <taxon>metagenomes</taxon>
        <taxon>ecological metagenomes</taxon>
    </lineage>
</organism>
<dbReference type="Gene3D" id="3.30.1360.170">
    <property type="match status" value="1"/>
</dbReference>
<dbReference type="Pfam" id="PF02511">
    <property type="entry name" value="Thy1"/>
    <property type="match status" value="1"/>
</dbReference>
<dbReference type="InterPro" id="IPR036098">
    <property type="entry name" value="Thymidylate_synthase_ThyX_sf"/>
</dbReference>
<dbReference type="PROSITE" id="PS51331">
    <property type="entry name" value="THYX"/>
    <property type="match status" value="1"/>
</dbReference>
<evidence type="ECO:0000313" key="1">
    <source>
        <dbReference type="EMBL" id="KKO02884.1"/>
    </source>
</evidence>
<dbReference type="GO" id="GO:0004799">
    <property type="term" value="F:thymidylate synthase activity"/>
    <property type="evidence" value="ECO:0007669"/>
    <property type="project" value="TreeGrafter"/>
</dbReference>
<comment type="caution">
    <text evidence="1">The sequence shown here is derived from an EMBL/GenBank/DDBJ whole genome shotgun (WGS) entry which is preliminary data.</text>
</comment>
<dbReference type="CDD" id="cd20175">
    <property type="entry name" value="ThyX"/>
    <property type="match status" value="1"/>
</dbReference>
<gene>
    <name evidence="1" type="ORF">LCGC14_0103350</name>
</gene>
<proteinExistence type="predicted"/>
<dbReference type="GO" id="GO:0070402">
    <property type="term" value="F:NADPH binding"/>
    <property type="evidence" value="ECO:0007669"/>
    <property type="project" value="TreeGrafter"/>
</dbReference>
<dbReference type="InterPro" id="IPR003669">
    <property type="entry name" value="Thymidylate_synthase_ThyX"/>
</dbReference>
<dbReference type="PANTHER" id="PTHR34934">
    <property type="entry name" value="FLAVIN-DEPENDENT THYMIDYLATE SYNTHASE"/>
    <property type="match status" value="1"/>
</dbReference>
<sequence length="238" mass="27320">MEILQNAGSHRILAIMAGSAGESPLELIELAGRTSYQSRNRITKGSATKFVRMLRKIGHESVLEHSSMTVEFNNVSRGFTHELVRHRLVAYTQESTRRVDESDFGVVIPPDRDPDEKLVTLQIFDQIGVVSIPHIFTVSFGEWMKLNEQMYRGLRKASWKPEDARQVLPIGIKSQIVDTCNLREWRHIFRLRCAKDAHWEIRRVMVNLLREVQKRIPVIFDDFVIAKDGKSAILRGGD</sequence>
<dbReference type="GO" id="GO:0006231">
    <property type="term" value="P:dTMP biosynthetic process"/>
    <property type="evidence" value="ECO:0007669"/>
    <property type="project" value="InterPro"/>
</dbReference>
<reference evidence="1" key="1">
    <citation type="journal article" date="2015" name="Nature">
        <title>Complex archaea that bridge the gap between prokaryotes and eukaryotes.</title>
        <authorList>
            <person name="Spang A."/>
            <person name="Saw J.H."/>
            <person name="Jorgensen S.L."/>
            <person name="Zaremba-Niedzwiedzka K."/>
            <person name="Martijn J."/>
            <person name="Lind A.E."/>
            <person name="van Eijk R."/>
            <person name="Schleper C."/>
            <person name="Guy L."/>
            <person name="Ettema T.J."/>
        </authorList>
    </citation>
    <scope>NUCLEOTIDE SEQUENCE</scope>
</reference>
<dbReference type="GO" id="GO:0050660">
    <property type="term" value="F:flavin adenine dinucleotide binding"/>
    <property type="evidence" value="ECO:0007669"/>
    <property type="project" value="InterPro"/>
</dbReference>
<accession>A0A0F9YEL4</accession>
<dbReference type="NCBIfam" id="TIGR02170">
    <property type="entry name" value="thyX"/>
    <property type="match status" value="1"/>
</dbReference>
<dbReference type="GO" id="GO:0050797">
    <property type="term" value="F:thymidylate synthase (FAD) activity"/>
    <property type="evidence" value="ECO:0007669"/>
    <property type="project" value="InterPro"/>
</dbReference>
<name>A0A0F9YEL4_9ZZZZ</name>
<evidence type="ECO:0008006" key="2">
    <source>
        <dbReference type="Google" id="ProtNLM"/>
    </source>
</evidence>